<keyword evidence="4" id="KW-1185">Reference proteome</keyword>
<feature type="compositionally biased region" description="Polar residues" evidence="1">
    <location>
        <begin position="700"/>
        <end position="716"/>
    </location>
</feature>
<gene>
    <name evidence="3" type="ORF">HETIRDRAFT_321094</name>
</gene>
<dbReference type="SUPFAM" id="SSF56112">
    <property type="entry name" value="Protein kinase-like (PK-like)"/>
    <property type="match status" value="1"/>
</dbReference>
<evidence type="ECO:0000259" key="2">
    <source>
        <dbReference type="Pfam" id="PF17667"/>
    </source>
</evidence>
<dbReference type="STRING" id="747525.W4K6X1"/>
<organism evidence="3 4">
    <name type="scientific">Heterobasidion irregulare (strain TC 32-1)</name>
    <dbReference type="NCBI Taxonomy" id="747525"/>
    <lineage>
        <taxon>Eukaryota</taxon>
        <taxon>Fungi</taxon>
        <taxon>Dikarya</taxon>
        <taxon>Basidiomycota</taxon>
        <taxon>Agaricomycotina</taxon>
        <taxon>Agaricomycetes</taxon>
        <taxon>Russulales</taxon>
        <taxon>Bondarzewiaceae</taxon>
        <taxon>Heterobasidion</taxon>
        <taxon>Heterobasidion annosum species complex</taxon>
    </lineage>
</organism>
<proteinExistence type="predicted"/>
<evidence type="ECO:0000256" key="1">
    <source>
        <dbReference type="SAM" id="MobiDB-lite"/>
    </source>
</evidence>
<evidence type="ECO:0000313" key="3">
    <source>
        <dbReference type="EMBL" id="ETW81095.1"/>
    </source>
</evidence>
<dbReference type="OrthoDB" id="5592585at2759"/>
<dbReference type="PANTHER" id="PTHR38248:SF2">
    <property type="entry name" value="FUNK1 11"/>
    <property type="match status" value="1"/>
</dbReference>
<dbReference type="Pfam" id="PF17667">
    <property type="entry name" value="Pkinase_fungal"/>
    <property type="match status" value="1"/>
</dbReference>
<accession>W4K6X1</accession>
<reference evidence="3 4" key="1">
    <citation type="journal article" date="2012" name="New Phytol.">
        <title>Insight into trade-off between wood decay and parasitism from the genome of a fungal forest pathogen.</title>
        <authorList>
            <person name="Olson A."/>
            <person name="Aerts A."/>
            <person name="Asiegbu F."/>
            <person name="Belbahri L."/>
            <person name="Bouzid O."/>
            <person name="Broberg A."/>
            <person name="Canback B."/>
            <person name="Coutinho P.M."/>
            <person name="Cullen D."/>
            <person name="Dalman K."/>
            <person name="Deflorio G."/>
            <person name="van Diepen L.T."/>
            <person name="Dunand C."/>
            <person name="Duplessis S."/>
            <person name="Durling M."/>
            <person name="Gonthier P."/>
            <person name="Grimwood J."/>
            <person name="Fossdal C.G."/>
            <person name="Hansson D."/>
            <person name="Henrissat B."/>
            <person name="Hietala A."/>
            <person name="Himmelstrand K."/>
            <person name="Hoffmeister D."/>
            <person name="Hogberg N."/>
            <person name="James T.Y."/>
            <person name="Karlsson M."/>
            <person name="Kohler A."/>
            <person name="Kues U."/>
            <person name="Lee Y.H."/>
            <person name="Lin Y.C."/>
            <person name="Lind M."/>
            <person name="Lindquist E."/>
            <person name="Lombard V."/>
            <person name="Lucas S."/>
            <person name="Lunden K."/>
            <person name="Morin E."/>
            <person name="Murat C."/>
            <person name="Park J."/>
            <person name="Raffaello T."/>
            <person name="Rouze P."/>
            <person name="Salamov A."/>
            <person name="Schmutz J."/>
            <person name="Solheim H."/>
            <person name="Stahlberg J."/>
            <person name="Velez H."/>
            <person name="de Vries R.P."/>
            <person name="Wiebenga A."/>
            <person name="Woodward S."/>
            <person name="Yakovlev I."/>
            <person name="Garbelotto M."/>
            <person name="Martin F."/>
            <person name="Grigoriev I.V."/>
            <person name="Stenlid J."/>
        </authorList>
    </citation>
    <scope>NUCLEOTIDE SEQUENCE [LARGE SCALE GENOMIC DNA]</scope>
    <source>
        <strain evidence="3 4">TC 32-1</strain>
    </source>
</reference>
<feature type="domain" description="Fungal-type protein kinase" evidence="2">
    <location>
        <begin position="169"/>
        <end position="531"/>
    </location>
</feature>
<dbReference type="Gene3D" id="1.10.510.10">
    <property type="entry name" value="Transferase(Phosphotransferase) domain 1"/>
    <property type="match status" value="1"/>
</dbReference>
<dbReference type="RefSeq" id="XP_009547773.1">
    <property type="nucleotide sequence ID" value="XM_009549478.1"/>
</dbReference>
<feature type="region of interest" description="Disordered" evidence="1">
    <location>
        <begin position="687"/>
        <end position="727"/>
    </location>
</feature>
<dbReference type="Proteomes" id="UP000030671">
    <property type="component" value="Unassembled WGS sequence"/>
</dbReference>
<dbReference type="InterPro" id="IPR040976">
    <property type="entry name" value="Pkinase_fungal"/>
</dbReference>
<evidence type="ECO:0000313" key="4">
    <source>
        <dbReference type="Proteomes" id="UP000030671"/>
    </source>
</evidence>
<dbReference type="eggNOG" id="ENOG502SIZI">
    <property type="taxonomic scope" value="Eukaryota"/>
</dbReference>
<protein>
    <recommendedName>
        <fullName evidence="2">Fungal-type protein kinase domain-containing protein</fullName>
    </recommendedName>
</protein>
<dbReference type="GeneID" id="20670719"/>
<name>W4K6X1_HETIT</name>
<sequence>MPSYKIASSQRFATEPGPNASAEYRLLADEMKNEFLGPMPVDKFFSAFMHKPRRNPPEDYIKILKAVPKDGNFEDNFILAIEKAKLCPEFVFVNTTAHPDKDYERKPDISAYRKVPNFKEKKTNFRIMELCIERKPEDEDPFTDPGPDTSRSAHSFLTDTLKATRYRGQISSYTSCQFSAQNRWYMFSMLLLGSCVRFIRWDRAGAIVTERINWRDHPETLATFLWRFGRLSPDQSGRDLSVSKPTAKQIRLAKQKLDERAIKLARLLGQDEQKARGQYSSDETFRKFRMEDNNDPKGKRGRFFIASSPQWQSGSPTGRATDGYIAYDTGTKELVYLKNSWRYIEEGLEREGDTYAHLEKSNVTGIPRLVCAEDVKDYETRTHEFFGAKWCCKVSDPPRRHRLHRLVLGDIGRPLSQFLSSKELCSVVLDAIVAHAQATAAKVRHQDISAGNILISDEGKGLLIDWDLSCRLPDDHPTSDHLTSTHNDHKAQKKWKTGTWQFISAARLLESDTMRHDHRDELESFLHVLLYHTIRYHASHVSRKQLGRLRRTFASHFHDKFMDDDGQICGGEGKQSFFQPFSPLAFSEPNLEIFLSVPHVSLIETLRMLFIPIYSDARLLKRAPIPNVAETQEEALAVLETSDQFIKKFKDHLKMNGWKENDASDELSDSDMFLTDATGLVKMTRHSTLSKRKADGANLDNVSGASKRSRTDSTPASLPAVESESEE</sequence>
<dbReference type="EMBL" id="KI925459">
    <property type="protein sequence ID" value="ETW81095.1"/>
    <property type="molecule type" value="Genomic_DNA"/>
</dbReference>
<dbReference type="HOGENOM" id="CLU_006410_5_0_1"/>
<dbReference type="AlphaFoldDB" id="W4K6X1"/>
<dbReference type="PANTHER" id="PTHR38248">
    <property type="entry name" value="FUNK1 6"/>
    <property type="match status" value="1"/>
</dbReference>
<dbReference type="InParanoid" id="W4K6X1"/>
<dbReference type="InterPro" id="IPR011009">
    <property type="entry name" value="Kinase-like_dom_sf"/>
</dbReference>
<dbReference type="KEGG" id="hir:HETIRDRAFT_321094"/>